<evidence type="ECO:0000259" key="1">
    <source>
        <dbReference type="PROSITE" id="PS50263"/>
    </source>
</evidence>
<protein>
    <recommendedName>
        <fullName evidence="1">CN hydrolase domain-containing protein</fullName>
    </recommendedName>
</protein>
<dbReference type="Gene3D" id="3.60.110.10">
    <property type="entry name" value="Carbon-nitrogen hydrolase"/>
    <property type="match status" value="1"/>
</dbReference>
<dbReference type="SUPFAM" id="SSF56317">
    <property type="entry name" value="Carbon-nitrogen hydrolase"/>
    <property type="match status" value="1"/>
</dbReference>
<evidence type="ECO:0000313" key="2">
    <source>
        <dbReference type="EMBL" id="GAI02250.1"/>
    </source>
</evidence>
<dbReference type="PROSITE" id="PS50263">
    <property type="entry name" value="CN_HYDROLASE"/>
    <property type="match status" value="1"/>
</dbReference>
<feature type="non-terminal residue" evidence="2">
    <location>
        <position position="1"/>
    </location>
</feature>
<sequence length="45" mass="4955">GDLQDYGHSRIVDPNGNIIADTGDEEGLIIVKTDLLVDLKFLKDK</sequence>
<comment type="caution">
    <text evidence="2">The sequence shown here is derived from an EMBL/GenBank/DDBJ whole genome shotgun (WGS) entry which is preliminary data.</text>
</comment>
<dbReference type="InterPro" id="IPR036526">
    <property type="entry name" value="C-N_Hydrolase_sf"/>
</dbReference>
<name>X1LIP0_9ZZZZ</name>
<reference evidence="2" key="1">
    <citation type="journal article" date="2014" name="Front. Microbiol.">
        <title>High frequency of phylogenetically diverse reductive dehalogenase-homologous genes in deep subseafloor sedimentary metagenomes.</title>
        <authorList>
            <person name="Kawai M."/>
            <person name="Futagami T."/>
            <person name="Toyoda A."/>
            <person name="Takaki Y."/>
            <person name="Nishi S."/>
            <person name="Hori S."/>
            <person name="Arai W."/>
            <person name="Tsubouchi T."/>
            <person name="Morono Y."/>
            <person name="Uchiyama I."/>
            <person name="Ito T."/>
            <person name="Fujiyama A."/>
            <person name="Inagaki F."/>
            <person name="Takami H."/>
        </authorList>
    </citation>
    <scope>NUCLEOTIDE SEQUENCE</scope>
    <source>
        <strain evidence="2">Expedition CK06-06</strain>
    </source>
</reference>
<gene>
    <name evidence="2" type="ORF">S06H3_22553</name>
</gene>
<dbReference type="Pfam" id="PF00795">
    <property type="entry name" value="CN_hydrolase"/>
    <property type="match status" value="1"/>
</dbReference>
<proteinExistence type="predicted"/>
<dbReference type="AlphaFoldDB" id="X1LIP0"/>
<dbReference type="EMBL" id="BARV01012077">
    <property type="protein sequence ID" value="GAI02250.1"/>
    <property type="molecule type" value="Genomic_DNA"/>
</dbReference>
<feature type="domain" description="CN hydrolase" evidence="1">
    <location>
        <begin position="1"/>
        <end position="35"/>
    </location>
</feature>
<dbReference type="InterPro" id="IPR003010">
    <property type="entry name" value="C-N_Hydrolase"/>
</dbReference>
<accession>X1LIP0</accession>
<organism evidence="2">
    <name type="scientific">marine sediment metagenome</name>
    <dbReference type="NCBI Taxonomy" id="412755"/>
    <lineage>
        <taxon>unclassified sequences</taxon>
        <taxon>metagenomes</taxon>
        <taxon>ecological metagenomes</taxon>
    </lineage>
</organism>